<dbReference type="CDD" id="cd00067">
    <property type="entry name" value="GAL4"/>
    <property type="match status" value="1"/>
</dbReference>
<dbReference type="GO" id="GO:0045944">
    <property type="term" value="P:positive regulation of transcription by RNA polymerase II"/>
    <property type="evidence" value="ECO:0007669"/>
    <property type="project" value="TreeGrafter"/>
</dbReference>
<evidence type="ECO:0000259" key="2">
    <source>
        <dbReference type="PROSITE" id="PS50048"/>
    </source>
</evidence>
<sequence length="51" mass="5783">RARVTQACDQCRLSRRKCDSSLPSCCACVSLRLECSYAQEQRKRGKPTGYI</sequence>
<dbReference type="AlphaFoldDB" id="A0A9P9J3H0"/>
<evidence type="ECO:0000256" key="1">
    <source>
        <dbReference type="ARBA" id="ARBA00023242"/>
    </source>
</evidence>
<dbReference type="PANTHER" id="PTHR47655">
    <property type="entry name" value="QUINIC ACID UTILIZATION ACTIVATOR"/>
    <property type="match status" value="1"/>
</dbReference>
<gene>
    <name evidence="3" type="ORF">B0J13DRAFT_400611</name>
</gene>
<dbReference type="GO" id="GO:0000981">
    <property type="term" value="F:DNA-binding transcription factor activity, RNA polymerase II-specific"/>
    <property type="evidence" value="ECO:0007669"/>
    <property type="project" value="InterPro"/>
</dbReference>
<keyword evidence="1" id="KW-0539">Nucleus</keyword>
<organism evidence="3 4">
    <name type="scientific">Dactylonectria estremocensis</name>
    <dbReference type="NCBI Taxonomy" id="1079267"/>
    <lineage>
        <taxon>Eukaryota</taxon>
        <taxon>Fungi</taxon>
        <taxon>Dikarya</taxon>
        <taxon>Ascomycota</taxon>
        <taxon>Pezizomycotina</taxon>
        <taxon>Sordariomycetes</taxon>
        <taxon>Hypocreomycetidae</taxon>
        <taxon>Hypocreales</taxon>
        <taxon>Nectriaceae</taxon>
        <taxon>Dactylonectria</taxon>
    </lineage>
</organism>
<feature type="non-terminal residue" evidence="3">
    <location>
        <position position="51"/>
    </location>
</feature>
<evidence type="ECO:0000313" key="4">
    <source>
        <dbReference type="Proteomes" id="UP000717696"/>
    </source>
</evidence>
<reference evidence="3" key="1">
    <citation type="journal article" date="2021" name="Nat. Commun.">
        <title>Genetic determinants of endophytism in the Arabidopsis root mycobiome.</title>
        <authorList>
            <person name="Mesny F."/>
            <person name="Miyauchi S."/>
            <person name="Thiergart T."/>
            <person name="Pickel B."/>
            <person name="Atanasova L."/>
            <person name="Karlsson M."/>
            <person name="Huettel B."/>
            <person name="Barry K.W."/>
            <person name="Haridas S."/>
            <person name="Chen C."/>
            <person name="Bauer D."/>
            <person name="Andreopoulos W."/>
            <person name="Pangilinan J."/>
            <person name="LaButti K."/>
            <person name="Riley R."/>
            <person name="Lipzen A."/>
            <person name="Clum A."/>
            <person name="Drula E."/>
            <person name="Henrissat B."/>
            <person name="Kohler A."/>
            <person name="Grigoriev I.V."/>
            <person name="Martin F.M."/>
            <person name="Hacquard S."/>
        </authorList>
    </citation>
    <scope>NUCLEOTIDE SEQUENCE</scope>
    <source>
        <strain evidence="3">MPI-CAGE-AT-0021</strain>
    </source>
</reference>
<keyword evidence="4" id="KW-1185">Reference proteome</keyword>
<dbReference type="SUPFAM" id="SSF57701">
    <property type="entry name" value="Zn2/Cys6 DNA-binding domain"/>
    <property type="match status" value="1"/>
</dbReference>
<dbReference type="SMART" id="SM00066">
    <property type="entry name" value="GAL4"/>
    <property type="match status" value="1"/>
</dbReference>
<dbReference type="PANTHER" id="PTHR47655:SF2">
    <property type="entry name" value="QUINIC ACID UTILIZATION ACTIVATOR"/>
    <property type="match status" value="1"/>
</dbReference>
<dbReference type="InterPro" id="IPR036864">
    <property type="entry name" value="Zn2-C6_fun-type_DNA-bd_sf"/>
</dbReference>
<feature type="domain" description="Zn(2)-C6 fungal-type" evidence="2">
    <location>
        <begin position="7"/>
        <end position="37"/>
    </location>
</feature>
<evidence type="ECO:0000313" key="3">
    <source>
        <dbReference type="EMBL" id="KAH7139924.1"/>
    </source>
</evidence>
<dbReference type="InterPro" id="IPR001138">
    <property type="entry name" value="Zn2Cys6_DnaBD"/>
</dbReference>
<comment type="caution">
    <text evidence="3">The sequence shown here is derived from an EMBL/GenBank/DDBJ whole genome shotgun (WGS) entry which is preliminary data.</text>
</comment>
<dbReference type="EMBL" id="JAGMUU010000014">
    <property type="protein sequence ID" value="KAH7139924.1"/>
    <property type="molecule type" value="Genomic_DNA"/>
</dbReference>
<dbReference type="OrthoDB" id="4216928at2759"/>
<dbReference type="PROSITE" id="PS00463">
    <property type="entry name" value="ZN2_CY6_FUNGAL_1"/>
    <property type="match status" value="1"/>
</dbReference>
<proteinExistence type="predicted"/>
<accession>A0A9P9J3H0</accession>
<dbReference type="Pfam" id="PF00172">
    <property type="entry name" value="Zn_clus"/>
    <property type="match status" value="1"/>
</dbReference>
<dbReference type="PROSITE" id="PS50048">
    <property type="entry name" value="ZN2_CY6_FUNGAL_2"/>
    <property type="match status" value="1"/>
</dbReference>
<dbReference type="GO" id="GO:0008270">
    <property type="term" value="F:zinc ion binding"/>
    <property type="evidence" value="ECO:0007669"/>
    <property type="project" value="InterPro"/>
</dbReference>
<dbReference type="Gene3D" id="4.10.240.10">
    <property type="entry name" value="Zn(2)-C6 fungal-type DNA-binding domain"/>
    <property type="match status" value="1"/>
</dbReference>
<dbReference type="InterPro" id="IPR052783">
    <property type="entry name" value="Metabolic/Drug-Res_Regulator"/>
</dbReference>
<feature type="non-terminal residue" evidence="3">
    <location>
        <position position="1"/>
    </location>
</feature>
<dbReference type="Proteomes" id="UP000717696">
    <property type="component" value="Unassembled WGS sequence"/>
</dbReference>
<protein>
    <recommendedName>
        <fullName evidence="2">Zn(2)-C6 fungal-type domain-containing protein</fullName>
    </recommendedName>
</protein>
<name>A0A9P9J3H0_9HYPO</name>